<evidence type="ECO:0000259" key="1">
    <source>
        <dbReference type="PROSITE" id="PS50404"/>
    </source>
</evidence>
<dbReference type="KEGG" id="rpon:G3256_11690"/>
<keyword evidence="4" id="KW-1185">Reference proteome</keyword>
<dbReference type="Proteomes" id="UP000503308">
    <property type="component" value="Chromosome"/>
</dbReference>
<dbReference type="PROSITE" id="PS50405">
    <property type="entry name" value="GST_CTER"/>
    <property type="match status" value="1"/>
</dbReference>
<dbReference type="SFLD" id="SFLDS00019">
    <property type="entry name" value="Glutathione_Transferase_(cytos"/>
    <property type="match status" value="1"/>
</dbReference>
<reference evidence="3 4" key="1">
    <citation type="submission" date="2020-02" db="EMBL/GenBank/DDBJ databases">
        <title>Genome sequence of Roseobacter ponti.</title>
        <authorList>
            <person name="Hollensteiner J."/>
            <person name="Schneider D."/>
            <person name="Poehlein A."/>
            <person name="Daniel R."/>
        </authorList>
    </citation>
    <scope>NUCLEOTIDE SEQUENCE [LARGE SCALE GENOMIC DNA]</scope>
    <source>
        <strain evidence="3 4">DSM 106830</strain>
    </source>
</reference>
<dbReference type="InterPro" id="IPR010987">
    <property type="entry name" value="Glutathione-S-Trfase_C-like"/>
</dbReference>
<dbReference type="PROSITE" id="PS50404">
    <property type="entry name" value="GST_NTER"/>
    <property type="match status" value="1"/>
</dbReference>
<dbReference type="InterPro" id="IPR036249">
    <property type="entry name" value="Thioredoxin-like_sf"/>
</dbReference>
<dbReference type="GO" id="GO:0016740">
    <property type="term" value="F:transferase activity"/>
    <property type="evidence" value="ECO:0007669"/>
    <property type="project" value="UniProtKB-KW"/>
</dbReference>
<sequence length="205" mass="22639">MYTLFMAKGTSALAAHILLEEIGADYETRMLSIPDQDHQGPEYLAINPRGRVPALQTPQGVLTENSAILAYLAQVHPEAGLAPADPFAFARAQSFCLYLAATMHPAFAHKLRGARFADDPEAIEAMKQKVPENMAECAQLIEDHLLKGPWALGEEFSYCDPYLFLVHRWLGANGINTADYPKIHAHMLAMKERPSVKTVMAQHGL</sequence>
<dbReference type="SUPFAM" id="SSF47616">
    <property type="entry name" value="GST C-terminal domain-like"/>
    <property type="match status" value="1"/>
</dbReference>
<protein>
    <submittedName>
        <fullName evidence="3">Glutathione S-transferase family protein</fullName>
    </submittedName>
</protein>
<organism evidence="3 4">
    <name type="scientific">Roseobacter ponti</name>
    <dbReference type="NCBI Taxonomy" id="1891787"/>
    <lineage>
        <taxon>Bacteria</taxon>
        <taxon>Pseudomonadati</taxon>
        <taxon>Pseudomonadota</taxon>
        <taxon>Alphaproteobacteria</taxon>
        <taxon>Rhodobacterales</taxon>
        <taxon>Roseobacteraceae</taxon>
        <taxon>Roseobacter</taxon>
    </lineage>
</organism>
<dbReference type="InterPro" id="IPR036282">
    <property type="entry name" value="Glutathione-S-Trfase_C_sf"/>
</dbReference>
<dbReference type="PANTHER" id="PTHR44051">
    <property type="entry name" value="GLUTATHIONE S-TRANSFERASE-RELATED"/>
    <property type="match status" value="1"/>
</dbReference>
<dbReference type="PANTHER" id="PTHR44051:SF8">
    <property type="entry name" value="GLUTATHIONE S-TRANSFERASE GSTA"/>
    <property type="match status" value="1"/>
</dbReference>
<dbReference type="CDD" id="cd03057">
    <property type="entry name" value="GST_N_Beta"/>
    <property type="match status" value="1"/>
</dbReference>
<dbReference type="InterPro" id="IPR004046">
    <property type="entry name" value="GST_C"/>
</dbReference>
<evidence type="ECO:0000313" key="4">
    <source>
        <dbReference type="Proteomes" id="UP000503308"/>
    </source>
</evidence>
<dbReference type="Pfam" id="PF02798">
    <property type="entry name" value="GST_N"/>
    <property type="match status" value="1"/>
</dbReference>
<dbReference type="InterPro" id="IPR040079">
    <property type="entry name" value="Glutathione_S-Trfase"/>
</dbReference>
<name>A0A858SUU3_9RHOB</name>
<dbReference type="SFLD" id="SFLDG00358">
    <property type="entry name" value="Main_(cytGST)"/>
    <property type="match status" value="1"/>
</dbReference>
<dbReference type="RefSeq" id="WP_169640994.1">
    <property type="nucleotide sequence ID" value="NZ_CP048788.1"/>
</dbReference>
<dbReference type="SFLD" id="SFLDG01150">
    <property type="entry name" value="Main.1:_Beta-like"/>
    <property type="match status" value="1"/>
</dbReference>
<evidence type="ECO:0000259" key="2">
    <source>
        <dbReference type="PROSITE" id="PS50405"/>
    </source>
</evidence>
<dbReference type="Pfam" id="PF14497">
    <property type="entry name" value="GST_C_3"/>
    <property type="match status" value="1"/>
</dbReference>
<dbReference type="InterPro" id="IPR004045">
    <property type="entry name" value="Glutathione_S-Trfase_N"/>
</dbReference>
<dbReference type="EMBL" id="CP048788">
    <property type="protein sequence ID" value="QJF51777.1"/>
    <property type="molecule type" value="Genomic_DNA"/>
</dbReference>
<accession>A0A858SUU3</accession>
<dbReference type="SUPFAM" id="SSF52833">
    <property type="entry name" value="Thioredoxin-like"/>
    <property type="match status" value="1"/>
</dbReference>
<dbReference type="Gene3D" id="3.40.30.10">
    <property type="entry name" value="Glutaredoxin"/>
    <property type="match status" value="1"/>
</dbReference>
<proteinExistence type="predicted"/>
<feature type="domain" description="GST N-terminal" evidence="1">
    <location>
        <begin position="1"/>
        <end position="80"/>
    </location>
</feature>
<dbReference type="AlphaFoldDB" id="A0A858SUU3"/>
<dbReference type="Gene3D" id="1.20.1050.10">
    <property type="match status" value="1"/>
</dbReference>
<keyword evidence="3" id="KW-0808">Transferase</keyword>
<evidence type="ECO:0000313" key="3">
    <source>
        <dbReference type="EMBL" id="QJF51777.1"/>
    </source>
</evidence>
<dbReference type="CDD" id="cd03188">
    <property type="entry name" value="GST_C_Beta"/>
    <property type="match status" value="1"/>
</dbReference>
<gene>
    <name evidence="3" type="ORF">G3256_11690</name>
</gene>
<feature type="domain" description="GST C-terminal" evidence="2">
    <location>
        <begin position="85"/>
        <end position="205"/>
    </location>
</feature>